<dbReference type="EMBL" id="CACRXK020003393">
    <property type="protein sequence ID" value="CAB3998591.1"/>
    <property type="molecule type" value="Genomic_DNA"/>
</dbReference>
<feature type="non-terminal residue" evidence="1">
    <location>
        <position position="1"/>
    </location>
</feature>
<evidence type="ECO:0000313" key="1">
    <source>
        <dbReference type="EMBL" id="CAB3998591.1"/>
    </source>
</evidence>
<name>A0A7D9E2K4_PARCT</name>
<proteinExistence type="predicted"/>
<dbReference type="AlphaFoldDB" id="A0A7D9E2K4"/>
<comment type="caution">
    <text evidence="1">The sequence shown here is derived from an EMBL/GenBank/DDBJ whole genome shotgun (WGS) entry which is preliminary data.</text>
</comment>
<dbReference type="InterPro" id="IPR012337">
    <property type="entry name" value="RNaseH-like_sf"/>
</dbReference>
<dbReference type="InterPro" id="IPR008906">
    <property type="entry name" value="HATC_C_dom"/>
</dbReference>
<sequence>CKTQAVTGLWCVCHRLALACAGANNTVKYVTLVETNLRQLWSLFENSNKKTAIYVKVQMNMKSLNSTPKTRSKVTRKVKKACRTRWLSLGKAVKSLHQDYAAVLTTLKVLDDEQHDAAAKGLFMRLNTFKFIATTYILNRLIPILDLVSKSFQKGSVTFSHIAPNLAYAKAKLKEEALSHKAIHDAVQDLKPNGRLSVQGVEVQVTECGLVEVDNLLHRYVAALTQHLDERFQESLPLFSLFSIFDPSLLPAVDSTEFSEYGKGEISDIGKIYVPNRIPEVVAEFELFKFHMAKFKIPEPSKLVGETQTEVVLKKLVHMKLLFPLLSLFAEAILSLPISNAWPERGGSAIKRIKTRLRSRLSNKMLESLLHISINGPEICTEEKVFVSTVQPCQGSQGIHMQENRANKPLSDILELQVTSKNRQNNRLCR</sequence>
<dbReference type="OrthoDB" id="6159421at2759"/>
<keyword evidence="2" id="KW-1185">Reference proteome</keyword>
<dbReference type="SUPFAM" id="SSF53098">
    <property type="entry name" value="Ribonuclease H-like"/>
    <property type="match status" value="1"/>
</dbReference>
<accession>A0A7D9E2K4</accession>
<reference evidence="1" key="1">
    <citation type="submission" date="2020-04" db="EMBL/GenBank/DDBJ databases">
        <authorList>
            <person name="Alioto T."/>
            <person name="Alioto T."/>
            <person name="Gomez Garrido J."/>
        </authorList>
    </citation>
    <scope>NUCLEOTIDE SEQUENCE</scope>
    <source>
        <strain evidence="1">A484AB</strain>
    </source>
</reference>
<dbReference type="GO" id="GO:0046983">
    <property type="term" value="F:protein dimerization activity"/>
    <property type="evidence" value="ECO:0007669"/>
    <property type="project" value="InterPro"/>
</dbReference>
<dbReference type="Proteomes" id="UP001152795">
    <property type="component" value="Unassembled WGS sequence"/>
</dbReference>
<gene>
    <name evidence="1" type="ORF">PACLA_8A074688</name>
</gene>
<dbReference type="PANTHER" id="PTHR46880:SF5">
    <property type="entry name" value="DUF4371 DOMAIN-CONTAINING PROTEIN"/>
    <property type="match status" value="1"/>
</dbReference>
<evidence type="ECO:0000313" key="2">
    <source>
        <dbReference type="Proteomes" id="UP001152795"/>
    </source>
</evidence>
<feature type="non-terminal residue" evidence="1">
    <location>
        <position position="430"/>
    </location>
</feature>
<dbReference type="PANTHER" id="PTHR46880">
    <property type="entry name" value="RAS-ASSOCIATING DOMAIN-CONTAINING PROTEIN"/>
    <property type="match status" value="1"/>
</dbReference>
<protein>
    <submittedName>
        <fullName evidence="1">Zinc finger 862-like</fullName>
    </submittedName>
</protein>
<dbReference type="Pfam" id="PF05699">
    <property type="entry name" value="Dimer_Tnp_hAT"/>
    <property type="match status" value="1"/>
</dbReference>
<organism evidence="1 2">
    <name type="scientific">Paramuricea clavata</name>
    <name type="common">Red gorgonian</name>
    <name type="synonym">Violescent sea-whip</name>
    <dbReference type="NCBI Taxonomy" id="317549"/>
    <lineage>
        <taxon>Eukaryota</taxon>
        <taxon>Metazoa</taxon>
        <taxon>Cnidaria</taxon>
        <taxon>Anthozoa</taxon>
        <taxon>Octocorallia</taxon>
        <taxon>Malacalcyonacea</taxon>
        <taxon>Plexauridae</taxon>
        <taxon>Paramuricea</taxon>
    </lineage>
</organism>